<keyword evidence="9" id="KW-0732">Signal</keyword>
<dbReference type="Gene3D" id="1.20.120.1770">
    <property type="match status" value="1"/>
</dbReference>
<dbReference type="Gene3D" id="2.60.40.1210">
    <property type="entry name" value="Cellobiose dehydrogenase, cytochrome domain"/>
    <property type="match status" value="1"/>
</dbReference>
<protein>
    <recommendedName>
        <fullName evidence="10">Cytochrome b561 domain-containing protein</fullName>
    </recommendedName>
</protein>
<evidence type="ECO:0000259" key="10">
    <source>
        <dbReference type="SMART" id="SM00665"/>
    </source>
</evidence>
<dbReference type="GO" id="GO:0016020">
    <property type="term" value="C:membrane"/>
    <property type="evidence" value="ECO:0007669"/>
    <property type="project" value="UniProtKB-SubCell"/>
</dbReference>
<evidence type="ECO:0000256" key="2">
    <source>
        <dbReference type="ARBA" id="ARBA00022448"/>
    </source>
</evidence>
<keyword evidence="5 8" id="KW-1133">Transmembrane helix</keyword>
<accession>A0A9P7ZGR9</accession>
<keyword evidence="3 8" id="KW-0812">Transmembrane</keyword>
<evidence type="ECO:0000256" key="1">
    <source>
        <dbReference type="ARBA" id="ARBA00004370"/>
    </source>
</evidence>
<dbReference type="SUPFAM" id="SSF49344">
    <property type="entry name" value="CBD9-like"/>
    <property type="match status" value="1"/>
</dbReference>
<dbReference type="Proteomes" id="UP000887229">
    <property type="component" value="Unassembled WGS sequence"/>
</dbReference>
<evidence type="ECO:0000256" key="6">
    <source>
        <dbReference type="ARBA" id="ARBA00023136"/>
    </source>
</evidence>
<organism evidence="11 12">
    <name type="scientific">Emericellopsis atlantica</name>
    <dbReference type="NCBI Taxonomy" id="2614577"/>
    <lineage>
        <taxon>Eukaryota</taxon>
        <taxon>Fungi</taxon>
        <taxon>Dikarya</taxon>
        <taxon>Ascomycota</taxon>
        <taxon>Pezizomycotina</taxon>
        <taxon>Sordariomycetes</taxon>
        <taxon>Hypocreomycetidae</taxon>
        <taxon>Hypocreales</taxon>
        <taxon>Bionectriaceae</taxon>
        <taxon>Emericellopsis</taxon>
    </lineage>
</organism>
<feature type="transmembrane region" description="Helical" evidence="8">
    <location>
        <begin position="234"/>
        <end position="254"/>
    </location>
</feature>
<gene>
    <name evidence="11" type="ORF">F5Z01DRAFT_287775</name>
</gene>
<keyword evidence="4" id="KW-0249">Electron transport</keyword>
<feature type="transmembrane region" description="Helical" evidence="8">
    <location>
        <begin position="363"/>
        <end position="382"/>
    </location>
</feature>
<keyword evidence="12" id="KW-1185">Reference proteome</keyword>
<proteinExistence type="predicted"/>
<dbReference type="OrthoDB" id="19261at2759"/>
<dbReference type="AlphaFoldDB" id="A0A9P7ZGR9"/>
<reference evidence="11" key="1">
    <citation type="journal article" date="2021" name="IMA Fungus">
        <title>Genomic characterization of three marine fungi, including Emericellopsis atlantica sp. nov. with signatures of a generalist lifestyle and marine biomass degradation.</title>
        <authorList>
            <person name="Hagestad O.C."/>
            <person name="Hou L."/>
            <person name="Andersen J.H."/>
            <person name="Hansen E.H."/>
            <person name="Altermark B."/>
            <person name="Li C."/>
            <person name="Kuhnert E."/>
            <person name="Cox R.J."/>
            <person name="Crous P.W."/>
            <person name="Spatafora J.W."/>
            <person name="Lail K."/>
            <person name="Amirebrahimi M."/>
            <person name="Lipzen A."/>
            <person name="Pangilinan J."/>
            <person name="Andreopoulos W."/>
            <person name="Hayes R.D."/>
            <person name="Ng V."/>
            <person name="Grigoriev I.V."/>
            <person name="Jackson S.A."/>
            <person name="Sutton T.D.S."/>
            <person name="Dobson A.D.W."/>
            <person name="Rama T."/>
        </authorList>
    </citation>
    <scope>NUCLEOTIDE SEQUENCE</scope>
    <source>
        <strain evidence="11">TS7</strain>
    </source>
</reference>
<feature type="transmembrane region" description="Helical" evidence="8">
    <location>
        <begin position="336"/>
        <end position="357"/>
    </location>
</feature>
<feature type="transmembrane region" description="Helical" evidence="8">
    <location>
        <begin position="298"/>
        <end position="316"/>
    </location>
</feature>
<comment type="caution">
    <text evidence="11">The sequence shown here is derived from an EMBL/GenBank/DDBJ whole genome shotgun (WGS) entry which is preliminary data.</text>
</comment>
<evidence type="ECO:0000256" key="8">
    <source>
        <dbReference type="SAM" id="Phobius"/>
    </source>
</evidence>
<dbReference type="PANTHER" id="PTHR47797">
    <property type="entry name" value="DEHYDROGENASE, PUTATIVE (AFU_ORTHOLOGUE AFUA_8G05805)-RELATED"/>
    <property type="match status" value="1"/>
</dbReference>
<keyword evidence="6 8" id="KW-0472">Membrane</keyword>
<dbReference type="CDD" id="cd09630">
    <property type="entry name" value="CDH_like_cytochrome"/>
    <property type="match status" value="1"/>
</dbReference>
<feature type="chain" id="PRO_5040299874" description="Cytochrome b561 domain-containing protein" evidence="9">
    <location>
        <begin position="24"/>
        <end position="513"/>
    </location>
</feature>
<name>A0A9P7ZGR9_9HYPO</name>
<dbReference type="CDD" id="cd08760">
    <property type="entry name" value="Cyt_b561_FRRS1_like"/>
    <property type="match status" value="1"/>
</dbReference>
<evidence type="ECO:0000256" key="3">
    <source>
        <dbReference type="ARBA" id="ARBA00022692"/>
    </source>
</evidence>
<dbReference type="RefSeq" id="XP_046115194.1">
    <property type="nucleotide sequence ID" value="XM_046258792.1"/>
</dbReference>
<evidence type="ECO:0000313" key="11">
    <source>
        <dbReference type="EMBL" id="KAG9251270.1"/>
    </source>
</evidence>
<dbReference type="InterPro" id="IPR006593">
    <property type="entry name" value="Cyt_b561/ferric_Rdtase_TM"/>
</dbReference>
<evidence type="ECO:0000256" key="9">
    <source>
        <dbReference type="SAM" id="SignalP"/>
    </source>
</evidence>
<dbReference type="Pfam" id="PF03188">
    <property type="entry name" value="Cytochrom_B561"/>
    <property type="match status" value="1"/>
</dbReference>
<evidence type="ECO:0000256" key="4">
    <source>
        <dbReference type="ARBA" id="ARBA00022982"/>
    </source>
</evidence>
<evidence type="ECO:0000256" key="5">
    <source>
        <dbReference type="ARBA" id="ARBA00022989"/>
    </source>
</evidence>
<evidence type="ECO:0000256" key="7">
    <source>
        <dbReference type="SAM" id="MobiDB-lite"/>
    </source>
</evidence>
<evidence type="ECO:0000313" key="12">
    <source>
        <dbReference type="Proteomes" id="UP000887229"/>
    </source>
</evidence>
<feature type="signal peptide" evidence="9">
    <location>
        <begin position="1"/>
        <end position="23"/>
    </location>
</feature>
<dbReference type="SMART" id="SM00665">
    <property type="entry name" value="B561"/>
    <property type="match status" value="1"/>
</dbReference>
<sequence>MLCRHWAFAPLVALGALFSSVFAQEPDAGPHSNHSTFVNSDGAIGFAFAIPHDNPDQFWFTLRVHRSHAWGAVGLGSDDMPGALYLMVYDNRDQSNTTFSPRVAYGYYEPEYYRDFEYELLEGTGIYDDHMVVMGKCLRNCFTWPAKGTEGGRIDVNSGREKGIYGLGPLEGFTSNQLDESLKFHVQYGSFYMNISRAHGATRAPVLTDDSRSQGAILHEKFVRKADIMSTMHAVAMILALVLLMPLGMVMLRLGSMVKLHAINQTIALVFVLIGFGVGIATSYRYQRSQEFTSYHQVIGFFVVFMLIGQFIMGVLNHRHYRRTHLLSVYGKIHPWLGRIVILLGIMNGFFGFTFALNRRYGIILGALIIAMCLATLVTLIGRHCLEARRHRNNGRLRSGRVSPQHRPPVGSPGEQHGAWPQAPYGPPAYSPPAYNNGYGFPNDGSQPAPPRGVIFPQRFDAPSQSIGLQDVAANARRDQPPQSPPQEPDQDRPQMTRRGSSQQAPEAPRELL</sequence>
<dbReference type="PANTHER" id="PTHR47797:SF1">
    <property type="entry name" value="CYTOCHROME B561 DOMAIN-CONTAINING PROTEIN-RELATED"/>
    <property type="match status" value="1"/>
</dbReference>
<dbReference type="InterPro" id="IPR015920">
    <property type="entry name" value="Cellobiose_DH-like_cyt"/>
</dbReference>
<feature type="domain" description="Cytochrome b561" evidence="10">
    <location>
        <begin position="232"/>
        <end position="353"/>
    </location>
</feature>
<keyword evidence="2" id="KW-0813">Transport</keyword>
<feature type="transmembrane region" description="Helical" evidence="8">
    <location>
        <begin position="266"/>
        <end position="286"/>
    </location>
</feature>
<dbReference type="GeneID" id="70289695"/>
<dbReference type="EMBL" id="MU251269">
    <property type="protein sequence ID" value="KAG9251270.1"/>
    <property type="molecule type" value="Genomic_DNA"/>
</dbReference>
<feature type="region of interest" description="Disordered" evidence="7">
    <location>
        <begin position="396"/>
        <end position="513"/>
    </location>
</feature>
<dbReference type="Pfam" id="PF16010">
    <property type="entry name" value="CDH-cyt"/>
    <property type="match status" value="1"/>
</dbReference>
<comment type="subcellular location">
    <subcellularLocation>
        <location evidence="1">Membrane</location>
    </subcellularLocation>
</comment>